<comment type="similarity">
    <text evidence="1 4">Belongs to the glycosyl hydrolase 53 family.</text>
</comment>
<keyword evidence="2 4" id="KW-0378">Hydrolase</keyword>
<evidence type="ECO:0000313" key="6">
    <source>
        <dbReference type="Proteomes" id="UP000242432"/>
    </source>
</evidence>
<dbReference type="InterPro" id="IPR017853">
    <property type="entry name" value="GH"/>
</dbReference>
<dbReference type="CDD" id="cd00551">
    <property type="entry name" value="AmyAc_family"/>
    <property type="match status" value="1"/>
</dbReference>
<keyword evidence="6" id="KW-1185">Reference proteome</keyword>
<dbReference type="Pfam" id="PF07745">
    <property type="entry name" value="Glyco_hydro_53"/>
    <property type="match status" value="1"/>
</dbReference>
<dbReference type="PANTHER" id="PTHR34983">
    <property type="entry name" value="ARABINOGALACTAN ENDO-BETA-1,4-GALACTANASE A"/>
    <property type="match status" value="1"/>
</dbReference>
<dbReference type="EC" id="3.2.1.89" evidence="4"/>
<proteinExistence type="inferred from homology"/>
<gene>
    <name evidence="5" type="ORF">SAMN02745213_01219</name>
</gene>
<sequence>MKNIKTKVLTTAVIACLMCGCEMTQTNNEQMLSHTSSSFQKADLSKDFIKGADISTLIEMEQAGFVYRNEKGEAEDCLKILRDNGINYIRVRLWVDPKDQNGNVYGAGNNDLATDLELVRRAKKLGMKVLLDFHYSDFWTDPGKQFKPKSWENLSFEELNDAIYKYSKDVMTTFKDAGLTPEMVQIGNEVNSGILWPDGKSWGGDGHEFDRLSLLLKSAIKGVKEAVGSDSKIMLHLAKGPDNGAFKWWFDEITKRDVDFDVIGMSMYTWWDGPISALTDNIKWVKNQYGKEVMVVEGSYPYTLESDDSLAQDIDAEGVKKSGYEASVNGQYQYLKDLMENVDKAGGTGFFYWEAAWKTAPGISWASPAGMAYIKCGADCQQGNARENQALFDKTGKVLPSIKVFNN</sequence>
<dbReference type="GO" id="GO:0045490">
    <property type="term" value="P:pectin catabolic process"/>
    <property type="evidence" value="ECO:0007669"/>
    <property type="project" value="TreeGrafter"/>
</dbReference>
<dbReference type="AlphaFoldDB" id="A0A1T4VB49"/>
<evidence type="ECO:0000313" key="5">
    <source>
        <dbReference type="EMBL" id="SKA62192.1"/>
    </source>
</evidence>
<evidence type="ECO:0000256" key="3">
    <source>
        <dbReference type="ARBA" id="ARBA00023295"/>
    </source>
</evidence>
<evidence type="ECO:0000256" key="4">
    <source>
        <dbReference type="RuleBase" id="RU361192"/>
    </source>
</evidence>
<evidence type="ECO:0000256" key="1">
    <source>
        <dbReference type="ARBA" id="ARBA00010687"/>
    </source>
</evidence>
<dbReference type="Gene3D" id="3.20.20.80">
    <property type="entry name" value="Glycosidases"/>
    <property type="match status" value="1"/>
</dbReference>
<organism evidence="5 6">
    <name type="scientific">Succinivibrio dextrinosolvens DSM 3072</name>
    <dbReference type="NCBI Taxonomy" id="1123324"/>
    <lineage>
        <taxon>Bacteria</taxon>
        <taxon>Pseudomonadati</taxon>
        <taxon>Pseudomonadota</taxon>
        <taxon>Gammaproteobacteria</taxon>
        <taxon>Aeromonadales</taxon>
        <taxon>Succinivibrionaceae</taxon>
        <taxon>Succinivibrio</taxon>
    </lineage>
</organism>
<dbReference type="Proteomes" id="UP000242432">
    <property type="component" value="Unassembled WGS sequence"/>
</dbReference>
<dbReference type="EMBL" id="FUXX01000017">
    <property type="protein sequence ID" value="SKA62192.1"/>
    <property type="molecule type" value="Genomic_DNA"/>
</dbReference>
<keyword evidence="3 4" id="KW-0326">Glycosidase</keyword>
<dbReference type="GO" id="GO:0015926">
    <property type="term" value="F:glucosidase activity"/>
    <property type="evidence" value="ECO:0007669"/>
    <property type="project" value="InterPro"/>
</dbReference>
<dbReference type="GO" id="GO:0031218">
    <property type="term" value="F:arabinogalactan endo-1,4-beta-galactosidase activity"/>
    <property type="evidence" value="ECO:0007669"/>
    <property type="project" value="UniProtKB-EC"/>
</dbReference>
<name>A0A1T4VB49_9GAMM</name>
<protein>
    <recommendedName>
        <fullName evidence="4">Arabinogalactan endo-beta-1,4-galactanase</fullName>
        <ecNumber evidence="4">3.2.1.89</ecNumber>
    </recommendedName>
</protein>
<comment type="catalytic activity">
    <reaction evidence="4">
        <text>The enzyme specifically hydrolyzes (1-&gt;4)-beta-D-galactosidic linkages in type I arabinogalactans.</text>
        <dbReference type="EC" id="3.2.1.89"/>
    </reaction>
</comment>
<dbReference type="SUPFAM" id="SSF51445">
    <property type="entry name" value="(Trans)glycosidases"/>
    <property type="match status" value="1"/>
</dbReference>
<dbReference type="PANTHER" id="PTHR34983:SF2">
    <property type="entry name" value="ENDO-BETA-1,4-GALACTANASE"/>
    <property type="match status" value="1"/>
</dbReference>
<dbReference type="InterPro" id="IPR011683">
    <property type="entry name" value="Glyco_hydro_53"/>
</dbReference>
<evidence type="ECO:0000256" key="2">
    <source>
        <dbReference type="ARBA" id="ARBA00022801"/>
    </source>
</evidence>
<dbReference type="PROSITE" id="PS51257">
    <property type="entry name" value="PROKAR_LIPOPROTEIN"/>
    <property type="match status" value="1"/>
</dbReference>
<reference evidence="6" key="1">
    <citation type="submission" date="2017-02" db="EMBL/GenBank/DDBJ databases">
        <authorList>
            <person name="Varghese N."/>
            <person name="Submissions S."/>
        </authorList>
    </citation>
    <scope>NUCLEOTIDE SEQUENCE [LARGE SCALE GENOMIC DNA]</scope>
    <source>
        <strain evidence="6">DSM 3072</strain>
    </source>
</reference>
<accession>A0A1T4VB49</accession>
<dbReference type="RefSeq" id="WP_078928706.1">
    <property type="nucleotide sequence ID" value="NZ_FUXX01000017.1"/>
</dbReference>